<organism evidence="1">
    <name type="scientific">marine sediment metagenome</name>
    <dbReference type="NCBI Taxonomy" id="412755"/>
    <lineage>
        <taxon>unclassified sequences</taxon>
        <taxon>metagenomes</taxon>
        <taxon>ecological metagenomes</taxon>
    </lineage>
</organism>
<gene>
    <name evidence="1" type="ORF">S06H3_00345</name>
</gene>
<protein>
    <submittedName>
        <fullName evidence="1">Uncharacterized protein</fullName>
    </submittedName>
</protein>
<sequence length="127" mass="13212">MRTYTDCTAAVADKVTTEVKIGTITLSAKAKRIIGLWAYAIGGGALTTAESVTGIVRLDSPDFSIAPMRFPLDCVSVLATTGVGFSPRILPVNIPAVGSGKIDCFVTLDMAATGDLKSRVGVIYEGD</sequence>
<proteinExistence type="predicted"/>
<name>X1JEZ7_9ZZZZ</name>
<evidence type="ECO:0000313" key="1">
    <source>
        <dbReference type="EMBL" id="GAH92547.1"/>
    </source>
</evidence>
<comment type="caution">
    <text evidence="1">The sequence shown here is derived from an EMBL/GenBank/DDBJ whole genome shotgun (WGS) entry which is preliminary data.</text>
</comment>
<accession>X1JEZ7</accession>
<dbReference type="AlphaFoldDB" id="X1JEZ7"/>
<reference evidence="1" key="1">
    <citation type="journal article" date="2014" name="Front. Microbiol.">
        <title>High frequency of phylogenetically diverse reductive dehalogenase-homologous genes in deep subseafloor sedimentary metagenomes.</title>
        <authorList>
            <person name="Kawai M."/>
            <person name="Futagami T."/>
            <person name="Toyoda A."/>
            <person name="Takaki Y."/>
            <person name="Nishi S."/>
            <person name="Hori S."/>
            <person name="Arai W."/>
            <person name="Tsubouchi T."/>
            <person name="Morono Y."/>
            <person name="Uchiyama I."/>
            <person name="Ito T."/>
            <person name="Fujiyama A."/>
            <person name="Inagaki F."/>
            <person name="Takami H."/>
        </authorList>
    </citation>
    <scope>NUCLEOTIDE SEQUENCE</scope>
    <source>
        <strain evidence="1">Expedition CK06-06</strain>
    </source>
</reference>
<dbReference type="EMBL" id="BARV01000058">
    <property type="protein sequence ID" value="GAH92547.1"/>
    <property type="molecule type" value="Genomic_DNA"/>
</dbReference>